<dbReference type="FunFam" id="1.50.10.10:FF:000021">
    <property type="entry name" value="N-acylglucosamine 2-epimerase"/>
    <property type="match status" value="1"/>
</dbReference>
<dbReference type="EMBL" id="VOOR01000038">
    <property type="protein sequence ID" value="TXB62053.1"/>
    <property type="molecule type" value="Genomic_DNA"/>
</dbReference>
<dbReference type="InterPro" id="IPR008928">
    <property type="entry name" value="6-hairpin_glycosidase_sf"/>
</dbReference>
<dbReference type="SUPFAM" id="SSF48208">
    <property type="entry name" value="Six-hairpin glycosidases"/>
    <property type="match status" value="1"/>
</dbReference>
<organism evidence="3 4">
    <name type="scientific">Phaeodactylibacter luteus</name>
    <dbReference type="NCBI Taxonomy" id="1564516"/>
    <lineage>
        <taxon>Bacteria</taxon>
        <taxon>Pseudomonadati</taxon>
        <taxon>Bacteroidota</taxon>
        <taxon>Saprospiria</taxon>
        <taxon>Saprospirales</taxon>
        <taxon>Haliscomenobacteraceae</taxon>
        <taxon>Phaeodactylibacter</taxon>
    </lineage>
</organism>
<evidence type="ECO:0000313" key="4">
    <source>
        <dbReference type="Proteomes" id="UP000321580"/>
    </source>
</evidence>
<name>A0A5C6RIV4_9BACT</name>
<proteinExistence type="inferred from homology"/>
<dbReference type="InterPro" id="IPR012341">
    <property type="entry name" value="6hp_glycosidase-like_sf"/>
</dbReference>
<evidence type="ECO:0000256" key="2">
    <source>
        <dbReference type="ARBA" id="ARBA00023235"/>
    </source>
</evidence>
<dbReference type="Proteomes" id="UP000321580">
    <property type="component" value="Unassembled WGS sequence"/>
</dbReference>
<reference evidence="3 4" key="1">
    <citation type="submission" date="2019-08" db="EMBL/GenBank/DDBJ databases">
        <title>Genome of Phaeodactylibacter luteus.</title>
        <authorList>
            <person name="Bowman J.P."/>
        </authorList>
    </citation>
    <scope>NUCLEOTIDE SEQUENCE [LARGE SCALE GENOMIC DNA]</scope>
    <source>
        <strain evidence="3 4">KCTC 42180</strain>
    </source>
</reference>
<protein>
    <submittedName>
        <fullName evidence="3">AGE family epimerase/isomerase</fullName>
    </submittedName>
</protein>
<dbReference type="OrthoDB" id="618431at2"/>
<sequence length="390" mass="44994">MTTADHYSPIYRDELLGKVLPFWEKHSPDPEHGGYFTCLLRNGQVYDTDKMVWLQARQVWTFSMLYNRLEQKQEWLDMAMLGADFLEKHGRAPNGDWYFSLSRQGRPLVQPYNIFSDCFAAMAFGQLYLSTGEARYAETASATFRKILERRGNPKGIYNKAVPGGRALQGFSLPMILCNLCLELEPLLEPQLVEQTIDECIHTVMEVFFDPTTGLVLENVEPGGGLSDSFPGRLINPGHALEAMRFIIDLGARRGDAKLCRKAGQRILHMLDFGWDTTYGGLYYFLDRKGYPPEQLEWDQKLWWVHLEALEAVLKAYVQTKDSRLADWFLKLHHYSWPRFSEPEYGEWYGYLKREGTPLHTAKGGKWKGCFHVPRALWGCWQALEALRTS</sequence>
<dbReference type="GO" id="GO:0016853">
    <property type="term" value="F:isomerase activity"/>
    <property type="evidence" value="ECO:0007669"/>
    <property type="project" value="UniProtKB-KW"/>
</dbReference>
<dbReference type="CDD" id="cd00249">
    <property type="entry name" value="AGE"/>
    <property type="match status" value="1"/>
</dbReference>
<dbReference type="AlphaFoldDB" id="A0A5C6RIV4"/>
<keyword evidence="4" id="KW-1185">Reference proteome</keyword>
<dbReference type="Gene3D" id="1.50.10.10">
    <property type="match status" value="1"/>
</dbReference>
<dbReference type="InterPro" id="IPR010819">
    <property type="entry name" value="AGE/CE"/>
</dbReference>
<dbReference type="InterPro" id="IPR034116">
    <property type="entry name" value="AGE_dom"/>
</dbReference>
<dbReference type="RefSeq" id="WP_147168561.1">
    <property type="nucleotide sequence ID" value="NZ_VOOR01000038.1"/>
</dbReference>
<accession>A0A5C6RIV4</accession>
<evidence type="ECO:0000313" key="3">
    <source>
        <dbReference type="EMBL" id="TXB62053.1"/>
    </source>
</evidence>
<keyword evidence="2 3" id="KW-0413">Isomerase</keyword>
<dbReference type="Pfam" id="PF07221">
    <property type="entry name" value="GlcNAc_2-epim"/>
    <property type="match status" value="1"/>
</dbReference>
<gene>
    <name evidence="3" type="ORF">FRY97_15955</name>
</gene>
<comment type="caution">
    <text evidence="3">The sequence shown here is derived from an EMBL/GenBank/DDBJ whole genome shotgun (WGS) entry which is preliminary data.</text>
</comment>
<evidence type="ECO:0000256" key="1">
    <source>
        <dbReference type="ARBA" id="ARBA00008558"/>
    </source>
</evidence>
<comment type="similarity">
    <text evidence="1">Belongs to the N-acylglucosamine 2-epimerase family.</text>
</comment>
<dbReference type="PANTHER" id="PTHR15108">
    <property type="entry name" value="N-ACYLGLUCOSAMINE-2-EPIMERASE"/>
    <property type="match status" value="1"/>
</dbReference>
<dbReference type="GO" id="GO:0005975">
    <property type="term" value="P:carbohydrate metabolic process"/>
    <property type="evidence" value="ECO:0007669"/>
    <property type="project" value="InterPro"/>
</dbReference>